<name>A0AB34H9H0_ESCRO</name>
<keyword evidence="3" id="KW-1185">Reference proteome</keyword>
<feature type="compositionally biased region" description="Basic and acidic residues" evidence="1">
    <location>
        <begin position="152"/>
        <end position="162"/>
    </location>
</feature>
<dbReference type="EMBL" id="JAIQCJ010001648">
    <property type="protein sequence ID" value="KAJ8788082.1"/>
    <property type="molecule type" value="Genomic_DNA"/>
</dbReference>
<feature type="region of interest" description="Disordered" evidence="1">
    <location>
        <begin position="27"/>
        <end position="162"/>
    </location>
</feature>
<evidence type="ECO:0000313" key="2">
    <source>
        <dbReference type="EMBL" id="KAJ8788082.1"/>
    </source>
</evidence>
<accession>A0AB34H9H0</accession>
<dbReference type="AlphaFoldDB" id="A0AB34H9H0"/>
<sequence length="162" mass="17078">MKGYGGPYQCLNEAKFGNLERKSHVSVGVKLGQRHAQAPRGNQWARSERPPRSARTSAPLGPLPSGFGGGAGRERASLSPTPATRRRGRDGSGRGPEVELTKGGEEPGRVAADHEALPRPSGPGFPPADFQPSGSRYSLEALNSGAPQAPGPRRECSKMSTR</sequence>
<dbReference type="Proteomes" id="UP001159641">
    <property type="component" value="Unassembled WGS sequence"/>
</dbReference>
<evidence type="ECO:0000313" key="3">
    <source>
        <dbReference type="Proteomes" id="UP001159641"/>
    </source>
</evidence>
<evidence type="ECO:0000256" key="1">
    <source>
        <dbReference type="SAM" id="MobiDB-lite"/>
    </source>
</evidence>
<proteinExistence type="predicted"/>
<organism evidence="2 3">
    <name type="scientific">Eschrichtius robustus</name>
    <name type="common">California gray whale</name>
    <name type="synonym">Eschrichtius gibbosus</name>
    <dbReference type="NCBI Taxonomy" id="9764"/>
    <lineage>
        <taxon>Eukaryota</taxon>
        <taxon>Metazoa</taxon>
        <taxon>Chordata</taxon>
        <taxon>Craniata</taxon>
        <taxon>Vertebrata</taxon>
        <taxon>Euteleostomi</taxon>
        <taxon>Mammalia</taxon>
        <taxon>Eutheria</taxon>
        <taxon>Laurasiatheria</taxon>
        <taxon>Artiodactyla</taxon>
        <taxon>Whippomorpha</taxon>
        <taxon>Cetacea</taxon>
        <taxon>Mysticeti</taxon>
        <taxon>Eschrichtiidae</taxon>
        <taxon>Eschrichtius</taxon>
    </lineage>
</organism>
<protein>
    <submittedName>
        <fullName evidence="2">Uncharacterized protein</fullName>
    </submittedName>
</protein>
<feature type="compositionally biased region" description="Basic and acidic residues" evidence="1">
    <location>
        <begin position="89"/>
        <end position="117"/>
    </location>
</feature>
<reference evidence="2 3" key="1">
    <citation type="submission" date="2022-11" db="EMBL/GenBank/DDBJ databases">
        <title>Whole genome sequence of Eschrichtius robustus ER-17-0199.</title>
        <authorList>
            <person name="Bruniche-Olsen A."/>
            <person name="Black A.N."/>
            <person name="Fields C.J."/>
            <person name="Walden K."/>
            <person name="Dewoody J.A."/>
        </authorList>
    </citation>
    <scope>NUCLEOTIDE SEQUENCE [LARGE SCALE GENOMIC DNA]</scope>
    <source>
        <strain evidence="2">ER-17-0199</strain>
        <tissue evidence="2">Blubber</tissue>
    </source>
</reference>
<comment type="caution">
    <text evidence="2">The sequence shown here is derived from an EMBL/GenBank/DDBJ whole genome shotgun (WGS) entry which is preliminary data.</text>
</comment>
<gene>
    <name evidence="2" type="ORF">J1605_022643</name>
</gene>